<evidence type="ECO:0000256" key="1">
    <source>
        <dbReference type="PROSITE-ProRule" id="PRU00176"/>
    </source>
</evidence>
<name>A0AAP0HCP7_9ASTR</name>
<evidence type="ECO:0000313" key="3">
    <source>
        <dbReference type="EMBL" id="KAK9079857.1"/>
    </source>
</evidence>
<dbReference type="InterPro" id="IPR000504">
    <property type="entry name" value="RRM_dom"/>
</dbReference>
<dbReference type="InterPro" id="IPR035979">
    <property type="entry name" value="RBD_domain_sf"/>
</dbReference>
<gene>
    <name evidence="3" type="ORF">SSX86_001530</name>
</gene>
<keyword evidence="1" id="KW-0694">RNA-binding</keyword>
<keyword evidence="4" id="KW-1185">Reference proteome</keyword>
<proteinExistence type="predicted"/>
<dbReference type="SUPFAM" id="SSF54928">
    <property type="entry name" value="RNA-binding domain, RBD"/>
    <property type="match status" value="1"/>
</dbReference>
<dbReference type="Pfam" id="PF00076">
    <property type="entry name" value="RRM_1"/>
    <property type="match status" value="1"/>
</dbReference>
<dbReference type="PROSITE" id="PS50102">
    <property type="entry name" value="RRM"/>
    <property type="match status" value="1"/>
</dbReference>
<dbReference type="CDD" id="cd00590">
    <property type="entry name" value="RRM_SF"/>
    <property type="match status" value="1"/>
</dbReference>
<dbReference type="GO" id="GO:0003723">
    <property type="term" value="F:RNA binding"/>
    <property type="evidence" value="ECO:0007669"/>
    <property type="project" value="UniProtKB-UniRule"/>
</dbReference>
<dbReference type="Gene3D" id="3.30.70.330">
    <property type="match status" value="1"/>
</dbReference>
<dbReference type="EMBL" id="JBCNJP010000003">
    <property type="protein sequence ID" value="KAK9079857.1"/>
    <property type="molecule type" value="Genomic_DNA"/>
</dbReference>
<organism evidence="3 4">
    <name type="scientific">Deinandra increscens subsp. villosa</name>
    <dbReference type="NCBI Taxonomy" id="3103831"/>
    <lineage>
        <taxon>Eukaryota</taxon>
        <taxon>Viridiplantae</taxon>
        <taxon>Streptophyta</taxon>
        <taxon>Embryophyta</taxon>
        <taxon>Tracheophyta</taxon>
        <taxon>Spermatophyta</taxon>
        <taxon>Magnoliopsida</taxon>
        <taxon>eudicotyledons</taxon>
        <taxon>Gunneridae</taxon>
        <taxon>Pentapetalae</taxon>
        <taxon>asterids</taxon>
        <taxon>campanulids</taxon>
        <taxon>Asterales</taxon>
        <taxon>Asteraceae</taxon>
        <taxon>Asteroideae</taxon>
        <taxon>Heliantheae alliance</taxon>
        <taxon>Madieae</taxon>
        <taxon>Madiinae</taxon>
        <taxon>Deinandra</taxon>
    </lineage>
</organism>
<feature type="domain" description="RRM" evidence="2">
    <location>
        <begin position="35"/>
        <end position="113"/>
    </location>
</feature>
<dbReference type="InterPro" id="IPR012677">
    <property type="entry name" value="Nucleotide-bd_a/b_plait_sf"/>
</dbReference>
<sequence>MPRPSPVNAGNWELVTNRKHRPKKSPSKINIDGAISYFVSGIPPGVSSSNLWLAFQLYGLICEAFVVKPKDISADRFGFVRIKGVSDYIALEKTLNDIIFWGQQKLSVKLAKFDRFKNPIVLPPNPHNHYVSDLPPPPPLPFIPSVLPQPPPSISLASTSYQNALSGQTPSFPKKIRYDSSSVGLET</sequence>
<comment type="caution">
    <text evidence="3">The sequence shown here is derived from an EMBL/GenBank/DDBJ whole genome shotgun (WGS) entry which is preliminary data.</text>
</comment>
<reference evidence="3 4" key="1">
    <citation type="submission" date="2024-04" db="EMBL/GenBank/DDBJ databases">
        <title>The reference genome of an endangered Asteraceae, Deinandra increscens subsp. villosa, native to the Central Coast of California.</title>
        <authorList>
            <person name="Guilliams M."/>
            <person name="Hasenstab-Lehman K."/>
            <person name="Meyer R."/>
            <person name="Mcevoy S."/>
        </authorList>
    </citation>
    <scope>NUCLEOTIDE SEQUENCE [LARGE SCALE GENOMIC DNA]</scope>
    <source>
        <tissue evidence="3">Leaf</tissue>
    </source>
</reference>
<dbReference type="Proteomes" id="UP001408789">
    <property type="component" value="Unassembled WGS sequence"/>
</dbReference>
<evidence type="ECO:0000313" key="4">
    <source>
        <dbReference type="Proteomes" id="UP001408789"/>
    </source>
</evidence>
<dbReference type="AlphaFoldDB" id="A0AAP0HCP7"/>
<accession>A0AAP0HCP7</accession>
<evidence type="ECO:0000259" key="2">
    <source>
        <dbReference type="PROSITE" id="PS50102"/>
    </source>
</evidence>
<protein>
    <recommendedName>
        <fullName evidence="2">RRM domain-containing protein</fullName>
    </recommendedName>
</protein>